<feature type="region of interest" description="Disordered" evidence="1">
    <location>
        <begin position="164"/>
        <end position="193"/>
    </location>
</feature>
<evidence type="ECO:0000256" key="1">
    <source>
        <dbReference type="SAM" id="MobiDB-lite"/>
    </source>
</evidence>
<dbReference type="AlphaFoldDB" id="A0A1I8JKZ6"/>
<dbReference type="WBParaSite" id="maker-uti_cns_0048700-snap-gene-0.12-mRNA-1">
    <property type="protein sequence ID" value="maker-uti_cns_0048700-snap-gene-0.12-mRNA-1"/>
    <property type="gene ID" value="maker-uti_cns_0048700-snap-gene-0.12"/>
</dbReference>
<keyword evidence="2" id="KW-1185">Reference proteome</keyword>
<evidence type="ECO:0000313" key="3">
    <source>
        <dbReference type="WBParaSite" id="maker-uti_cns_0048700-snap-gene-0.12-mRNA-1"/>
    </source>
</evidence>
<name>A0A1I8JKZ6_9PLAT</name>
<organism evidence="2 3">
    <name type="scientific">Macrostomum lignano</name>
    <dbReference type="NCBI Taxonomy" id="282301"/>
    <lineage>
        <taxon>Eukaryota</taxon>
        <taxon>Metazoa</taxon>
        <taxon>Spiralia</taxon>
        <taxon>Lophotrochozoa</taxon>
        <taxon>Platyhelminthes</taxon>
        <taxon>Rhabditophora</taxon>
        <taxon>Macrostomorpha</taxon>
        <taxon>Macrostomida</taxon>
        <taxon>Macrostomidae</taxon>
        <taxon>Macrostomum</taxon>
    </lineage>
</organism>
<accession>A0A1I8JKZ6</accession>
<dbReference type="Proteomes" id="UP000095280">
    <property type="component" value="Unplaced"/>
</dbReference>
<sequence length="193" mass="19127">MEQLHAASDGPGVAAASARPQLLTQPAQSRALSSVLEETPPMVSSSSSAAAAAVVSSSPAAAVVSSSPAAASAGASGYQQGRPANGGDFFGAAPPAAAPAIKSYNPFLATSPEAQQPAPWPSTSAAAVAPAAAASSASAALSNAAWRQFDQADPFDVTWADRAARAHQPSCTNPFLPQQQPQGGSGKAFRVDM</sequence>
<evidence type="ECO:0000313" key="2">
    <source>
        <dbReference type="Proteomes" id="UP000095280"/>
    </source>
</evidence>
<reference evidence="3" key="1">
    <citation type="submission" date="2016-11" db="UniProtKB">
        <authorList>
            <consortium name="WormBaseParasite"/>
        </authorList>
    </citation>
    <scope>IDENTIFICATION</scope>
</reference>
<protein>
    <submittedName>
        <fullName evidence="3">PAM2 domain-containing protein</fullName>
    </submittedName>
</protein>
<feature type="compositionally biased region" description="Polar residues" evidence="1">
    <location>
        <begin position="22"/>
        <end position="32"/>
    </location>
</feature>
<feature type="region of interest" description="Disordered" evidence="1">
    <location>
        <begin position="1"/>
        <end position="49"/>
    </location>
</feature>
<proteinExistence type="predicted"/>
<feature type="compositionally biased region" description="Polar residues" evidence="1">
    <location>
        <begin position="169"/>
        <end position="182"/>
    </location>
</feature>